<dbReference type="Pfam" id="PF19668">
    <property type="entry name" value="DUF6171"/>
    <property type="match status" value="1"/>
</dbReference>
<protein>
    <submittedName>
        <fullName evidence="1">Uncharacterized protein</fullName>
    </submittedName>
</protein>
<comment type="caution">
    <text evidence="1">The sequence shown here is derived from an EMBL/GenBank/DDBJ whole genome shotgun (WGS) entry which is preliminary data.</text>
</comment>
<name>A0A9D2P381_9FIRM</name>
<reference evidence="1" key="2">
    <citation type="submission" date="2021-04" db="EMBL/GenBank/DDBJ databases">
        <authorList>
            <person name="Gilroy R."/>
        </authorList>
    </citation>
    <scope>NUCLEOTIDE SEQUENCE</scope>
    <source>
        <strain evidence="1">CHK165-2605</strain>
    </source>
</reference>
<organism evidence="1 2">
    <name type="scientific">Candidatus Mediterraneibacter gallistercoris</name>
    <dbReference type="NCBI Taxonomy" id="2838671"/>
    <lineage>
        <taxon>Bacteria</taxon>
        <taxon>Bacillati</taxon>
        <taxon>Bacillota</taxon>
        <taxon>Clostridia</taxon>
        <taxon>Lachnospirales</taxon>
        <taxon>Lachnospiraceae</taxon>
        <taxon>Mediterraneibacter</taxon>
    </lineage>
</organism>
<sequence length="86" mass="10242">MAETQRICRKCLLRDTSEAEYFQNMYAYIANISEDDKVSDEEYERRLSECRKCEHLFKGMCRICGCFVEMRAAMAVRHCPGTEKRW</sequence>
<evidence type="ECO:0000313" key="1">
    <source>
        <dbReference type="EMBL" id="HJC42521.1"/>
    </source>
</evidence>
<dbReference type="AlphaFoldDB" id="A0A9D2P381"/>
<reference evidence="1" key="1">
    <citation type="journal article" date="2021" name="PeerJ">
        <title>Extensive microbial diversity within the chicken gut microbiome revealed by metagenomics and culture.</title>
        <authorList>
            <person name="Gilroy R."/>
            <person name="Ravi A."/>
            <person name="Getino M."/>
            <person name="Pursley I."/>
            <person name="Horton D.L."/>
            <person name="Alikhan N.F."/>
            <person name="Baker D."/>
            <person name="Gharbi K."/>
            <person name="Hall N."/>
            <person name="Watson M."/>
            <person name="Adriaenssens E.M."/>
            <person name="Foster-Nyarko E."/>
            <person name="Jarju S."/>
            <person name="Secka A."/>
            <person name="Antonio M."/>
            <person name="Oren A."/>
            <person name="Chaudhuri R.R."/>
            <person name="La Ragione R."/>
            <person name="Hildebrand F."/>
            <person name="Pallen M.J."/>
        </authorList>
    </citation>
    <scope>NUCLEOTIDE SEQUENCE</scope>
    <source>
        <strain evidence="1">CHK165-2605</strain>
    </source>
</reference>
<proteinExistence type="predicted"/>
<dbReference type="Proteomes" id="UP000823895">
    <property type="component" value="Unassembled WGS sequence"/>
</dbReference>
<dbReference type="InterPro" id="IPR046169">
    <property type="entry name" value="DUF6171"/>
</dbReference>
<accession>A0A9D2P381</accession>
<evidence type="ECO:0000313" key="2">
    <source>
        <dbReference type="Proteomes" id="UP000823895"/>
    </source>
</evidence>
<gene>
    <name evidence="1" type="ORF">H9756_02405</name>
</gene>
<dbReference type="EMBL" id="DWWI01000054">
    <property type="protein sequence ID" value="HJC42521.1"/>
    <property type="molecule type" value="Genomic_DNA"/>
</dbReference>